<dbReference type="SUPFAM" id="SSF55811">
    <property type="entry name" value="Nudix"/>
    <property type="match status" value="1"/>
</dbReference>
<dbReference type="Proteomes" id="UP000595823">
    <property type="component" value="Chromosome"/>
</dbReference>
<dbReference type="PROSITE" id="PS51462">
    <property type="entry name" value="NUDIX"/>
    <property type="match status" value="1"/>
</dbReference>
<keyword evidence="4" id="KW-1185">Reference proteome</keyword>
<accession>A0A7T7CD74</accession>
<protein>
    <submittedName>
        <fullName evidence="3">NUDIX hydrolase</fullName>
    </submittedName>
</protein>
<evidence type="ECO:0000313" key="4">
    <source>
        <dbReference type="Proteomes" id="UP000595823"/>
    </source>
</evidence>
<dbReference type="Gene3D" id="3.90.79.10">
    <property type="entry name" value="Nucleoside Triphosphate Pyrophosphohydrolase"/>
    <property type="match status" value="1"/>
</dbReference>
<feature type="domain" description="Nudix hydrolase" evidence="2">
    <location>
        <begin position="66"/>
        <end position="192"/>
    </location>
</feature>
<dbReference type="AlphaFoldDB" id="A0A7T7CD74"/>
<dbReference type="PANTHER" id="PTHR43736">
    <property type="entry name" value="ADP-RIBOSE PYROPHOSPHATASE"/>
    <property type="match status" value="1"/>
</dbReference>
<evidence type="ECO:0000259" key="2">
    <source>
        <dbReference type="PROSITE" id="PS51462"/>
    </source>
</evidence>
<dbReference type="InterPro" id="IPR015797">
    <property type="entry name" value="NUDIX_hydrolase-like_dom_sf"/>
</dbReference>
<dbReference type="Gene3D" id="6.10.250.1120">
    <property type="match status" value="1"/>
</dbReference>
<dbReference type="KEGG" id="scia:HUG15_20365"/>
<gene>
    <name evidence="3" type="ORF">HUG15_20365</name>
</gene>
<name>A0A7T7CD74_9BACI</name>
<dbReference type="InterPro" id="IPR000086">
    <property type="entry name" value="NUDIX_hydrolase_dom"/>
</dbReference>
<dbReference type="Pfam" id="PF00293">
    <property type="entry name" value="NUDIX"/>
    <property type="match status" value="1"/>
</dbReference>
<dbReference type="PANTHER" id="PTHR43736:SF1">
    <property type="entry name" value="DIHYDRONEOPTERIN TRIPHOSPHATE DIPHOSPHATASE"/>
    <property type="match status" value="1"/>
</dbReference>
<sequence>MEPKWLEWAKQLQSIAQSGLAYSTDEFDMERFELIRNISVEMIAEQSDMGQEKVKDIFANDTGYATPKVDVRSAVFKDNKILMVKEKKSGYWSLPGGWADIGLTASEVAVQEVKEEAGFDVTPTRLLAVLDMKRHPHPPTLHHIYKMFFQCEIVGGKAVKGMETSEVGFFDHDHLPPLSIARNTESQIKMVFNKTDKGAIFD</sequence>
<dbReference type="Pfam" id="PF12535">
    <property type="entry name" value="Nudix_N"/>
    <property type="match status" value="1"/>
</dbReference>
<dbReference type="CDD" id="cd04672">
    <property type="entry name" value="NUDIX_CDP-Chase_like"/>
    <property type="match status" value="1"/>
</dbReference>
<dbReference type="RefSeq" id="WP_200125295.1">
    <property type="nucleotide sequence ID" value="NZ_CP054705.1"/>
</dbReference>
<organism evidence="3 4">
    <name type="scientific">Salicibibacter cibarius</name>
    <dbReference type="NCBI Taxonomy" id="2743000"/>
    <lineage>
        <taxon>Bacteria</taxon>
        <taxon>Bacillati</taxon>
        <taxon>Bacillota</taxon>
        <taxon>Bacilli</taxon>
        <taxon>Bacillales</taxon>
        <taxon>Bacillaceae</taxon>
        <taxon>Salicibibacter</taxon>
    </lineage>
</organism>
<dbReference type="InterPro" id="IPR059176">
    <property type="entry name" value="UDP-X_N"/>
</dbReference>
<dbReference type="GO" id="GO:0016787">
    <property type="term" value="F:hydrolase activity"/>
    <property type="evidence" value="ECO:0007669"/>
    <property type="project" value="UniProtKB-KW"/>
</dbReference>
<evidence type="ECO:0000313" key="3">
    <source>
        <dbReference type="EMBL" id="QQK77704.1"/>
    </source>
</evidence>
<proteinExistence type="inferred from homology"/>
<reference evidence="3 4" key="1">
    <citation type="submission" date="2020-06" db="EMBL/GenBank/DDBJ databases">
        <title>Genomic analysis of Salicibibacter sp. NKC5-3.</title>
        <authorList>
            <person name="Oh Y.J."/>
        </authorList>
    </citation>
    <scope>NUCLEOTIDE SEQUENCE [LARGE SCALE GENOMIC DNA]</scope>
    <source>
        <strain evidence="3 4">NKC5-3</strain>
    </source>
</reference>
<keyword evidence="3" id="KW-0378">Hydrolase</keyword>
<comment type="similarity">
    <text evidence="1">Belongs to the Nudix hydrolase family.</text>
</comment>
<dbReference type="EMBL" id="CP054705">
    <property type="protein sequence ID" value="QQK77704.1"/>
    <property type="molecule type" value="Genomic_DNA"/>
</dbReference>
<evidence type="ECO:0000256" key="1">
    <source>
        <dbReference type="ARBA" id="ARBA00005582"/>
    </source>
</evidence>